<dbReference type="GO" id="GO:0016829">
    <property type="term" value="F:lyase activity"/>
    <property type="evidence" value="ECO:0007669"/>
    <property type="project" value="UniProtKB-KW"/>
</dbReference>
<dbReference type="GO" id="GO:0003860">
    <property type="term" value="F:3-hydroxyisobutyryl-CoA hydrolase activity"/>
    <property type="evidence" value="ECO:0007669"/>
    <property type="project" value="UniProtKB-EC"/>
</dbReference>
<reference evidence="5 6" key="1">
    <citation type="submission" date="2017-02" db="EMBL/GenBank/DDBJ databases">
        <authorList>
            <person name="Peterson S.W."/>
        </authorList>
    </citation>
    <scope>NUCLEOTIDE SEQUENCE [LARGE SCALE GENOMIC DNA]</scope>
    <source>
        <strain evidence="5 6">CECT 9189</strain>
    </source>
</reference>
<dbReference type="InterPro" id="IPR029045">
    <property type="entry name" value="ClpP/crotonase-like_dom_sf"/>
</dbReference>
<dbReference type="PANTHER" id="PTHR43176">
    <property type="entry name" value="3-HYDROXYISOBUTYRYL-COA HYDROLASE-RELATED"/>
    <property type="match status" value="1"/>
</dbReference>
<dbReference type="OrthoDB" id="9790967at2"/>
<name>A0A1T4RJP0_9GAMM</name>
<dbReference type="PANTHER" id="PTHR43176:SF3">
    <property type="entry name" value="3-HYDROXYISOBUTYRYL-COA HYDROLASE, MITOCHONDRIAL"/>
    <property type="match status" value="1"/>
</dbReference>
<dbReference type="RefSeq" id="WP_080174199.1">
    <property type="nucleotide sequence ID" value="NZ_AP024855.1"/>
</dbReference>
<accession>A0A1T4RJP0</accession>
<dbReference type="Pfam" id="PF16113">
    <property type="entry name" value="ECH_2"/>
    <property type="match status" value="1"/>
</dbReference>
<dbReference type="SUPFAM" id="SSF52096">
    <property type="entry name" value="ClpP/crotonase"/>
    <property type="match status" value="1"/>
</dbReference>
<comment type="catalytic activity">
    <reaction evidence="1">
        <text>3-hydroxy-2-methylpropanoyl-CoA + H2O = 3-hydroxy-2-methylpropanoate + CoA + H(+)</text>
        <dbReference type="Rhea" id="RHEA:20888"/>
        <dbReference type="ChEBI" id="CHEBI:11805"/>
        <dbReference type="ChEBI" id="CHEBI:15377"/>
        <dbReference type="ChEBI" id="CHEBI:15378"/>
        <dbReference type="ChEBI" id="CHEBI:57287"/>
        <dbReference type="ChEBI" id="CHEBI:57340"/>
        <dbReference type="EC" id="3.1.2.4"/>
    </reaction>
</comment>
<feature type="domain" description="Enoyl-CoA hydratase/isomerase" evidence="4">
    <location>
        <begin position="18"/>
        <end position="384"/>
    </location>
</feature>
<dbReference type="Gene3D" id="3.90.226.10">
    <property type="entry name" value="2-enoyl-CoA Hydratase, Chain A, domain 1"/>
    <property type="match status" value="1"/>
</dbReference>
<dbReference type="GO" id="GO:0005829">
    <property type="term" value="C:cytosol"/>
    <property type="evidence" value="ECO:0007669"/>
    <property type="project" value="TreeGrafter"/>
</dbReference>
<keyword evidence="5" id="KW-0456">Lyase</keyword>
<gene>
    <name evidence="5" type="primary">fadB_1</name>
    <name evidence="5" type="ORF">CZ814_01336</name>
</gene>
<evidence type="ECO:0000256" key="3">
    <source>
        <dbReference type="ARBA" id="ARBA00022801"/>
    </source>
</evidence>
<protein>
    <recommendedName>
        <fullName evidence="2">3-hydroxyisobutyryl-CoA hydrolase</fullName>
        <ecNumber evidence="2">3.1.2.4</ecNumber>
    </recommendedName>
</protein>
<dbReference type="CDD" id="cd06558">
    <property type="entry name" value="crotonase-like"/>
    <property type="match status" value="1"/>
</dbReference>
<evidence type="ECO:0000313" key="5">
    <source>
        <dbReference type="EMBL" id="SKA16149.1"/>
    </source>
</evidence>
<evidence type="ECO:0000313" key="6">
    <source>
        <dbReference type="Proteomes" id="UP000191116"/>
    </source>
</evidence>
<evidence type="ECO:0000256" key="2">
    <source>
        <dbReference type="ARBA" id="ARBA00011915"/>
    </source>
</evidence>
<dbReference type="Proteomes" id="UP000191116">
    <property type="component" value="Unassembled WGS sequence"/>
</dbReference>
<evidence type="ECO:0000256" key="1">
    <source>
        <dbReference type="ARBA" id="ARBA00001709"/>
    </source>
</evidence>
<evidence type="ECO:0000259" key="4">
    <source>
        <dbReference type="Pfam" id="PF16113"/>
    </source>
</evidence>
<dbReference type="GO" id="GO:0006574">
    <property type="term" value="P:L-valine catabolic process"/>
    <property type="evidence" value="ECO:0007669"/>
    <property type="project" value="TreeGrafter"/>
</dbReference>
<proteinExistence type="predicted"/>
<keyword evidence="3" id="KW-0378">Hydrolase</keyword>
<dbReference type="EC" id="3.1.2.4" evidence="2"/>
<dbReference type="EMBL" id="FUWP01000004">
    <property type="protein sequence ID" value="SKA16149.1"/>
    <property type="molecule type" value="Genomic_DNA"/>
</dbReference>
<dbReference type="InterPro" id="IPR032259">
    <property type="entry name" value="HIBYL-CoA-H"/>
</dbReference>
<dbReference type="AlphaFoldDB" id="A0A1T4RJP0"/>
<organism evidence="5 6">
    <name type="scientific">Photobacterium toruni</name>
    <dbReference type="NCBI Taxonomy" id="1935446"/>
    <lineage>
        <taxon>Bacteria</taxon>
        <taxon>Pseudomonadati</taxon>
        <taxon>Pseudomonadota</taxon>
        <taxon>Gammaproteobacteria</taxon>
        <taxon>Vibrionales</taxon>
        <taxon>Vibrionaceae</taxon>
        <taxon>Photobacterium</taxon>
    </lineage>
</organism>
<dbReference type="InterPro" id="IPR045004">
    <property type="entry name" value="ECH_dom"/>
</dbReference>
<sequence>MTGTVNISEIRCGSGHAIGVLELDNTSSLNALTLTMLRTIQQQLLHWQYDENIISVIIQAVGDKAFCSGADIRALYYALENDPALTVVDQVSIPTVDDYIHLASNDNSYLAKPFLIDYFTVEYSCDYLIHSYPKPIIAWGKGLVMGGGLGLFIGASHRVVTPSASLAMSEINIGLYPDVGATWFLNQLPAGIGLFLGLTGANVNASDALDLAMADHLIIDKDRERLIKQLKHYPWQNVAENQTAAVITEILTEIATDSERQRPASQMIPYFPQIQAACVAPTLDIVYQQIKAIDGLGCWLENAKQTLANGSPLSANICFHQMQYYQQASLAECFKMELSLSVRCGLVGEFKEGVRARLIDKDAQPQWLYKTISTVDTRLVDSLFIPLWQQQANPLADLM</sequence>